<dbReference type="GeneID" id="9672971"/>
<proteinExistence type="predicted"/>
<dbReference type="RefSeq" id="XP_003052346.1">
    <property type="nucleotide sequence ID" value="XM_003052300.1"/>
</dbReference>
<protein>
    <recommendedName>
        <fullName evidence="5">Repetitive proline-rich cell wall protein</fullName>
    </recommendedName>
</protein>
<evidence type="ECO:0000256" key="2">
    <source>
        <dbReference type="SAM" id="SignalP"/>
    </source>
</evidence>
<dbReference type="Proteomes" id="UP000005206">
    <property type="component" value="Chromosome 4"/>
</dbReference>
<keyword evidence="4" id="KW-1185">Reference proteome</keyword>
<feature type="signal peptide" evidence="2">
    <location>
        <begin position="1"/>
        <end position="16"/>
    </location>
</feature>
<evidence type="ECO:0008006" key="5">
    <source>
        <dbReference type="Google" id="ProtNLM"/>
    </source>
</evidence>
<dbReference type="OMA" id="KTRTTVC"/>
<dbReference type="InParanoid" id="C7YNU3"/>
<evidence type="ECO:0000313" key="4">
    <source>
        <dbReference type="Proteomes" id="UP000005206"/>
    </source>
</evidence>
<dbReference type="AlphaFoldDB" id="C7YNU3"/>
<reference evidence="3 4" key="1">
    <citation type="journal article" date="2009" name="PLoS Genet.">
        <title>The genome of Nectria haematococca: contribution of supernumerary chromosomes to gene expansion.</title>
        <authorList>
            <person name="Coleman J.J."/>
            <person name="Rounsley S.D."/>
            <person name="Rodriguez-Carres M."/>
            <person name="Kuo A."/>
            <person name="Wasmann C.C."/>
            <person name="Grimwood J."/>
            <person name="Schmutz J."/>
            <person name="Taga M."/>
            <person name="White G.J."/>
            <person name="Zhou S."/>
            <person name="Schwartz D.C."/>
            <person name="Freitag M."/>
            <person name="Ma L.J."/>
            <person name="Danchin E.G."/>
            <person name="Henrissat B."/>
            <person name="Coutinho P.M."/>
            <person name="Nelson D.R."/>
            <person name="Straney D."/>
            <person name="Napoli C.A."/>
            <person name="Barker B.M."/>
            <person name="Gribskov M."/>
            <person name="Rep M."/>
            <person name="Kroken S."/>
            <person name="Molnar I."/>
            <person name="Rensing C."/>
            <person name="Kennell J.C."/>
            <person name="Zamora J."/>
            <person name="Farman M.L."/>
            <person name="Selker E.U."/>
            <person name="Salamov A."/>
            <person name="Shapiro H."/>
            <person name="Pangilinan J."/>
            <person name="Lindquist E."/>
            <person name="Lamers C."/>
            <person name="Grigoriev I.V."/>
            <person name="Geiser D.M."/>
            <person name="Covert S.F."/>
            <person name="Temporini E."/>
            <person name="Vanetten H.D."/>
        </authorList>
    </citation>
    <scope>NUCLEOTIDE SEQUENCE [LARGE SCALE GENOMIC DNA]</scope>
    <source>
        <strain evidence="4">ATCC MYA-4622 / CBS 123669 / FGSC 9596 / NRRL 45880 / 77-13-4</strain>
    </source>
</reference>
<organism evidence="3 4">
    <name type="scientific">Fusarium vanettenii (strain ATCC MYA-4622 / CBS 123669 / FGSC 9596 / NRRL 45880 / 77-13-4)</name>
    <name type="common">Fusarium solani subsp. pisi</name>
    <dbReference type="NCBI Taxonomy" id="660122"/>
    <lineage>
        <taxon>Eukaryota</taxon>
        <taxon>Fungi</taxon>
        <taxon>Dikarya</taxon>
        <taxon>Ascomycota</taxon>
        <taxon>Pezizomycotina</taxon>
        <taxon>Sordariomycetes</taxon>
        <taxon>Hypocreomycetidae</taxon>
        <taxon>Hypocreales</taxon>
        <taxon>Nectriaceae</taxon>
        <taxon>Fusarium</taxon>
        <taxon>Fusarium solani species complex</taxon>
        <taxon>Fusarium vanettenii</taxon>
    </lineage>
</organism>
<evidence type="ECO:0000256" key="1">
    <source>
        <dbReference type="SAM" id="MobiDB-lite"/>
    </source>
</evidence>
<accession>C7YNU3</accession>
<evidence type="ECO:0000313" key="3">
    <source>
        <dbReference type="EMBL" id="EEU46633.1"/>
    </source>
</evidence>
<dbReference type="VEuPathDB" id="FungiDB:NECHADRAFT_100233"/>
<dbReference type="eggNOG" id="ENOG502RS60">
    <property type="taxonomic scope" value="Eukaryota"/>
</dbReference>
<keyword evidence="2" id="KW-0732">Signal</keyword>
<feature type="chain" id="PRO_5002987442" description="Repetitive proline-rich cell wall protein" evidence="2">
    <location>
        <begin position="17"/>
        <end position="550"/>
    </location>
</feature>
<dbReference type="KEGG" id="nhe:NECHADRAFT_100233"/>
<name>C7YNU3_FUSV7</name>
<feature type="region of interest" description="Disordered" evidence="1">
    <location>
        <begin position="22"/>
        <end position="58"/>
    </location>
</feature>
<gene>
    <name evidence="3" type="ORF">NECHADRAFT_100233</name>
</gene>
<dbReference type="OrthoDB" id="3561626at2759"/>
<dbReference type="EMBL" id="GG698898">
    <property type="protein sequence ID" value="EEU46633.1"/>
    <property type="molecule type" value="Genomic_DNA"/>
</dbReference>
<sequence>MKFGAALLVLATTALAQNIRRGDYGEDDYSNGGDEYGSGGEEYGDSGDDGYGDKGGDEGGDYGYGGDYGVTKTAVTYTTVTTCPVTYTHTKEGTQLTTYSTYCVTELTTSTIVVTETKDVHVTVKQPDVTKEYTDVQYATRTTVCPVTVTETVGGEVITKVYTTTSLIQEVVKTTEYEKVKQPDVTKHETEVEYTTRTTVCPVTITKTIAGEVVTEVYTTTSVIEEVVKSTDYEHVKQPDVTKHETEVEYTTRTTVCPVTITKTIAGEVVTEVYTTTSVIEEVVKSTDYEHVKQPDITKYETDVEYTTRTTVCPVTITKTIAGEVVVETYTTTSVIEEKVQTTEYEHVKQPDVTKYATDVIYYTKTSLCPVTLTKTIEGEVITEVYTSTDYIVEKVETTIYDQVKKPDVTKNEHVVVYNTKYSLCPITVTKTVEGEVVTNVYTSTSVIVEKVETTIPAYETIVKTVGQGEVVTQYSKIVYTVGGGTVYETVAPQPTTVQLPETEVVTQPEVTVPATPTEAPVEVPTGAAAANKAPALAFMAGVVGAIALF</sequence>
<dbReference type="HOGENOM" id="CLU_044871_0_0_1"/>